<sequence>MGSQVIGLGHYQPANSMTNRDLAKMVDTSDDWTQSRTGIVTRHISEQTETVADMAVAAGRHALNDANVDIELVDLIIVATTTATERTPNTAGRVAHALSALSPAIIDINTACSGFCHALGLADSAIRTGTATVALVIAAEQLSALTDWTDRGTCTLTADGSGAMIVAASDSPRISAVNWGSDHRMSNTTGLQAPMNRFDQDDQNGLRWTITDAAKHASKVIEQAGYSIDDIDVLAAQQANLRTIEPLAKHLGLDHKIVLTDASESGNTSAASIPLGLSKWWHNGKVPADALTLLLGFGSGFAYAGQLIRTPARDPLRSQP</sequence>
<keyword evidence="2 5" id="KW-0012">Acyltransferase</keyword>
<dbReference type="PANTHER" id="PTHR34069:SF2">
    <property type="entry name" value="BETA-KETOACYL-[ACYL-CARRIER-PROTEIN] SYNTHASE III"/>
    <property type="match status" value="1"/>
</dbReference>
<dbReference type="PANTHER" id="PTHR34069">
    <property type="entry name" value="3-OXOACYL-[ACYL-CARRIER-PROTEIN] SYNTHASE 3"/>
    <property type="match status" value="1"/>
</dbReference>
<evidence type="ECO:0000313" key="6">
    <source>
        <dbReference type="Proteomes" id="UP000746595"/>
    </source>
</evidence>
<dbReference type="EMBL" id="JAAWVT010000008">
    <property type="protein sequence ID" value="NKG22033.1"/>
    <property type="molecule type" value="Genomic_DNA"/>
</dbReference>
<dbReference type="InterPro" id="IPR013751">
    <property type="entry name" value="ACP_syn_III_N"/>
</dbReference>
<feature type="domain" description="Beta-ketoacyl-[acyl-carrier-protein] synthase III N-terminal" evidence="4">
    <location>
        <begin position="106"/>
        <end position="182"/>
    </location>
</feature>
<evidence type="ECO:0000313" key="5">
    <source>
        <dbReference type="EMBL" id="NKG22033.1"/>
    </source>
</evidence>
<dbReference type="SUPFAM" id="SSF53901">
    <property type="entry name" value="Thiolase-like"/>
    <property type="match status" value="1"/>
</dbReference>
<dbReference type="Pfam" id="PF08545">
    <property type="entry name" value="ACP_syn_III"/>
    <property type="match status" value="1"/>
</dbReference>
<accession>A0ABX1G6Y2</accession>
<comment type="caution">
    <text evidence="5">The sequence shown here is derived from an EMBL/GenBank/DDBJ whole genome shotgun (WGS) entry which is preliminary data.</text>
</comment>
<reference evidence="5 6" key="1">
    <citation type="submission" date="2020-04" db="EMBL/GenBank/DDBJ databases">
        <title>Paeniglutamicibacter sp. ANT13_2, a novel actinomycete isolated from sediment in Antarctica.</title>
        <authorList>
            <person name="Sakdapetsiri C."/>
            <person name="Pinyakong O."/>
        </authorList>
    </citation>
    <scope>NUCLEOTIDE SEQUENCE [LARGE SCALE GENOMIC DNA]</scope>
    <source>
        <strain evidence="5 6">ANT13_2</strain>
    </source>
</reference>
<proteinExistence type="predicted"/>
<evidence type="ECO:0000256" key="1">
    <source>
        <dbReference type="ARBA" id="ARBA00022679"/>
    </source>
</evidence>
<keyword evidence="1 5" id="KW-0808">Transferase</keyword>
<protein>
    <submittedName>
        <fullName evidence="5">Beta-ketoacyl-ACP synthase 3</fullName>
        <ecNumber evidence="5">2.3.1.180</ecNumber>
    </submittedName>
</protein>
<organism evidence="5 6">
    <name type="scientific">Paeniglutamicibacter terrestris</name>
    <dbReference type="NCBI Taxonomy" id="2723403"/>
    <lineage>
        <taxon>Bacteria</taxon>
        <taxon>Bacillati</taxon>
        <taxon>Actinomycetota</taxon>
        <taxon>Actinomycetes</taxon>
        <taxon>Micrococcales</taxon>
        <taxon>Micrococcaceae</taxon>
        <taxon>Paeniglutamicibacter</taxon>
    </lineage>
</organism>
<dbReference type="CDD" id="cd00830">
    <property type="entry name" value="KAS_III"/>
    <property type="match status" value="1"/>
</dbReference>
<dbReference type="InterPro" id="IPR013747">
    <property type="entry name" value="ACP_syn_III_C"/>
</dbReference>
<dbReference type="InterPro" id="IPR016039">
    <property type="entry name" value="Thiolase-like"/>
</dbReference>
<dbReference type="NCBIfam" id="NF006829">
    <property type="entry name" value="PRK09352.1"/>
    <property type="match status" value="1"/>
</dbReference>
<name>A0ABX1G6Y2_9MICC</name>
<keyword evidence="6" id="KW-1185">Reference proteome</keyword>
<evidence type="ECO:0000256" key="2">
    <source>
        <dbReference type="ARBA" id="ARBA00023315"/>
    </source>
</evidence>
<feature type="domain" description="Beta-ketoacyl-[acyl-carrier-protein] synthase III C-terminal" evidence="3">
    <location>
        <begin position="221"/>
        <end position="309"/>
    </location>
</feature>
<dbReference type="GO" id="GO:0033818">
    <property type="term" value="F:beta-ketoacyl-acyl-carrier-protein synthase III activity"/>
    <property type="evidence" value="ECO:0007669"/>
    <property type="project" value="UniProtKB-EC"/>
</dbReference>
<dbReference type="EC" id="2.3.1.180" evidence="5"/>
<evidence type="ECO:0000259" key="4">
    <source>
        <dbReference type="Pfam" id="PF08545"/>
    </source>
</evidence>
<dbReference type="Gene3D" id="3.40.47.10">
    <property type="match status" value="1"/>
</dbReference>
<dbReference type="Pfam" id="PF08541">
    <property type="entry name" value="ACP_syn_III_C"/>
    <property type="match status" value="1"/>
</dbReference>
<gene>
    <name evidence="5" type="ORF">HED64_15135</name>
</gene>
<evidence type="ECO:0000259" key="3">
    <source>
        <dbReference type="Pfam" id="PF08541"/>
    </source>
</evidence>
<dbReference type="Proteomes" id="UP000746595">
    <property type="component" value="Unassembled WGS sequence"/>
</dbReference>